<keyword evidence="3" id="KW-1185">Reference proteome</keyword>
<evidence type="ECO:0000313" key="3">
    <source>
        <dbReference type="Proteomes" id="UP000727056"/>
    </source>
</evidence>
<reference evidence="2 3" key="1">
    <citation type="submission" date="2020-03" db="EMBL/GenBank/DDBJ databases">
        <title>Draft genome of Streptomyces sp. ventii, isolated from the Axial Seamount in the Pacific Ocean, and resequencing of the two type strains Streptomyces lonarensis strain NCL 716 and Streptomyces bohaiensis strain 11A07.</title>
        <authorList>
            <person name="Loughran R.M."/>
            <person name="Pfannmuller K.M."/>
            <person name="Wasson B.J."/>
            <person name="Deadmond M.C."/>
            <person name="Paddock B.E."/>
            <person name="Koyack M.J."/>
            <person name="Gallegos D.A."/>
            <person name="Mitchell E.A."/>
            <person name="Ushijima B."/>
            <person name="Saw J.H."/>
            <person name="Mcphail K.L."/>
            <person name="Videau P."/>
        </authorList>
    </citation>
    <scope>NUCLEOTIDE SEQUENCE [LARGE SCALE GENOMIC DNA]</scope>
    <source>
        <strain evidence="2 3">11A07</strain>
    </source>
</reference>
<sequence>MRDLTRLRLFSAIGAAVGTACFGYAVLSEAYEGYALSVVGLITLVSAVTLAVLVERGVRRGHRP</sequence>
<keyword evidence="1" id="KW-0472">Membrane</keyword>
<evidence type="ECO:0000313" key="2">
    <source>
        <dbReference type="EMBL" id="NJQ15525.1"/>
    </source>
</evidence>
<gene>
    <name evidence="2" type="ORF">HCN52_11325</name>
</gene>
<feature type="transmembrane region" description="Helical" evidence="1">
    <location>
        <begin position="7"/>
        <end position="27"/>
    </location>
</feature>
<dbReference type="EMBL" id="JAAVJC010000076">
    <property type="protein sequence ID" value="NJQ15525.1"/>
    <property type="molecule type" value="Genomic_DNA"/>
</dbReference>
<accession>A0ABX1C8Q0</accession>
<organism evidence="2 3">
    <name type="scientific">Streptomyces bohaiensis</name>
    <dbReference type="NCBI Taxonomy" id="1431344"/>
    <lineage>
        <taxon>Bacteria</taxon>
        <taxon>Bacillati</taxon>
        <taxon>Actinomycetota</taxon>
        <taxon>Actinomycetes</taxon>
        <taxon>Kitasatosporales</taxon>
        <taxon>Streptomycetaceae</taxon>
        <taxon>Streptomyces</taxon>
    </lineage>
</organism>
<keyword evidence="1" id="KW-1133">Transmembrane helix</keyword>
<protein>
    <submittedName>
        <fullName evidence="2">Uncharacterized protein</fullName>
    </submittedName>
</protein>
<dbReference type="RefSeq" id="WP_168088296.1">
    <property type="nucleotide sequence ID" value="NZ_BHZH01000120.1"/>
</dbReference>
<dbReference type="PROSITE" id="PS51257">
    <property type="entry name" value="PROKAR_LIPOPROTEIN"/>
    <property type="match status" value="1"/>
</dbReference>
<keyword evidence="1" id="KW-0812">Transmembrane</keyword>
<name>A0ABX1C8Q0_9ACTN</name>
<dbReference type="Proteomes" id="UP000727056">
    <property type="component" value="Unassembled WGS sequence"/>
</dbReference>
<feature type="transmembrane region" description="Helical" evidence="1">
    <location>
        <begin position="33"/>
        <end position="54"/>
    </location>
</feature>
<evidence type="ECO:0000256" key="1">
    <source>
        <dbReference type="SAM" id="Phobius"/>
    </source>
</evidence>
<comment type="caution">
    <text evidence="2">The sequence shown here is derived from an EMBL/GenBank/DDBJ whole genome shotgun (WGS) entry which is preliminary data.</text>
</comment>
<proteinExistence type="predicted"/>